<evidence type="ECO:0000259" key="5">
    <source>
        <dbReference type="PROSITE" id="PS51007"/>
    </source>
</evidence>
<reference evidence="6 7" key="1">
    <citation type="submission" date="2022-09" db="EMBL/GenBank/DDBJ databases">
        <title>Genome sequencing of Flavivirga sp. MEBiC05379.</title>
        <authorList>
            <person name="Oh H.-M."/>
            <person name="Kwon K.K."/>
            <person name="Park M.J."/>
            <person name="Yang S.-H."/>
        </authorList>
    </citation>
    <scope>NUCLEOTIDE SEQUENCE [LARGE SCALE GENOMIC DNA]</scope>
    <source>
        <strain evidence="6 7">MEBiC05379</strain>
    </source>
</reference>
<gene>
    <name evidence="6" type="ORF">N1F79_16440</name>
</gene>
<keyword evidence="7" id="KW-1185">Reference proteome</keyword>
<accession>A0ABU7XVH0</accession>
<name>A0ABU7XVH0_9FLAO</name>
<dbReference type="Gene3D" id="1.10.760.10">
    <property type="entry name" value="Cytochrome c-like domain"/>
    <property type="match status" value="1"/>
</dbReference>
<dbReference type="PANTHER" id="PTHR19328">
    <property type="entry name" value="HEDGEHOG-INTERACTING PROTEIN"/>
    <property type="match status" value="1"/>
</dbReference>
<dbReference type="PANTHER" id="PTHR19328:SF53">
    <property type="entry name" value="MEMBRANE PROTEIN"/>
    <property type="match status" value="1"/>
</dbReference>
<keyword evidence="1 4" id="KW-0349">Heme</keyword>
<keyword evidence="2 4" id="KW-0479">Metal-binding</keyword>
<protein>
    <submittedName>
        <fullName evidence="6">PQQ-dependent sugar dehydrogenase</fullName>
    </submittedName>
</protein>
<dbReference type="Gene3D" id="2.120.10.30">
    <property type="entry name" value="TolB, C-terminal domain"/>
    <property type="match status" value="1"/>
</dbReference>
<evidence type="ECO:0000256" key="2">
    <source>
        <dbReference type="ARBA" id="ARBA00022723"/>
    </source>
</evidence>
<dbReference type="InterPro" id="IPR054539">
    <property type="entry name" value="Beta-prop_PDH"/>
</dbReference>
<evidence type="ECO:0000313" key="6">
    <source>
        <dbReference type="EMBL" id="MEF3834724.1"/>
    </source>
</evidence>
<dbReference type="RefSeq" id="WP_303307039.1">
    <property type="nucleotide sequence ID" value="NZ_JAODOP010000004.1"/>
</dbReference>
<evidence type="ECO:0000256" key="4">
    <source>
        <dbReference type="PROSITE-ProRule" id="PRU00433"/>
    </source>
</evidence>
<dbReference type="InterPro" id="IPR011041">
    <property type="entry name" value="Quinoprot_gluc/sorb_DH_b-prop"/>
</dbReference>
<feature type="domain" description="Cytochrome c" evidence="5">
    <location>
        <begin position="473"/>
        <end position="562"/>
    </location>
</feature>
<keyword evidence="3 4" id="KW-0408">Iron</keyword>
<organism evidence="6 7">
    <name type="scientific">Flavivirga spongiicola</name>
    <dbReference type="NCBI Taxonomy" id="421621"/>
    <lineage>
        <taxon>Bacteria</taxon>
        <taxon>Pseudomonadati</taxon>
        <taxon>Bacteroidota</taxon>
        <taxon>Flavobacteriia</taxon>
        <taxon>Flavobacteriales</taxon>
        <taxon>Flavobacteriaceae</taxon>
        <taxon>Flavivirga</taxon>
    </lineage>
</organism>
<dbReference type="EMBL" id="JAODOP010000004">
    <property type="protein sequence ID" value="MEF3834724.1"/>
    <property type="molecule type" value="Genomic_DNA"/>
</dbReference>
<dbReference type="PROSITE" id="PS51007">
    <property type="entry name" value="CYTC"/>
    <property type="match status" value="1"/>
</dbReference>
<dbReference type="SUPFAM" id="SSF46626">
    <property type="entry name" value="Cytochrome c"/>
    <property type="match status" value="1"/>
</dbReference>
<dbReference type="InterPro" id="IPR036909">
    <property type="entry name" value="Cyt_c-like_dom_sf"/>
</dbReference>
<evidence type="ECO:0000313" key="7">
    <source>
        <dbReference type="Proteomes" id="UP001337305"/>
    </source>
</evidence>
<dbReference type="Proteomes" id="UP001337305">
    <property type="component" value="Unassembled WGS sequence"/>
</dbReference>
<evidence type="ECO:0000256" key="1">
    <source>
        <dbReference type="ARBA" id="ARBA00022617"/>
    </source>
</evidence>
<dbReference type="InterPro" id="IPR009056">
    <property type="entry name" value="Cyt_c-like_dom"/>
</dbReference>
<proteinExistence type="predicted"/>
<dbReference type="SUPFAM" id="SSF50952">
    <property type="entry name" value="Soluble quinoprotein glucose dehydrogenase"/>
    <property type="match status" value="1"/>
</dbReference>
<sequence>MNFRSRSILFALCIIVSFIQCTQKSILPPGDPDNGGLFIPDDFEALIVTDSIEGKARHLTVDKFGTIYVNLRYSKNGEAIVILRDTTQNGKADIIERYGNIKKDSSESRGGYSTAMKIHNGYVYFSTELVVYRYKLDKKGQIVPGDPEIIMTDDHEHGQHQHIAKPIAFDNKGYMYVPFGGPSNACQVEGRTPESPGIDPCPQLEHHGGIWRFDVNKTGQTQKDGYKFATGIRSVVGLDWNPVDETLYAVVHGRDDLYRLFPNQFTPWESAMLPAEEFIRVTEGSDFGWPYCYYDQLQNKKVLAPEYGGDGKIVGRCESCDDPVIGFPGHWAPNDLMFYTGNQLPERYKNGAFITFHGSTNRGPYPQSGYFVGFVPFKDGKATGDWEVFADGFAKKDPIVSVYRAVNRPMGVTTGPDGSIYISDSNQGKIWRVMYKGHKASFGEKELAAMEQRKLVTHIKTPDKEKDNLMKDELLLGGHKLYFRYCSACHQDDGHGAGGRFPTLVHTDWVTGDKSRLIKVILQGLEGTIEVNGESFSGLMPQHSFLTDDEIAEVLTYIRTNFGNEASTIETKEVSRIRKKLKKEHNHN</sequence>
<dbReference type="InterPro" id="IPR011042">
    <property type="entry name" value="6-blade_b-propeller_TolB-like"/>
</dbReference>
<evidence type="ECO:0000256" key="3">
    <source>
        <dbReference type="ARBA" id="ARBA00023004"/>
    </source>
</evidence>
<comment type="caution">
    <text evidence="6">The sequence shown here is derived from an EMBL/GenBank/DDBJ whole genome shotgun (WGS) entry which is preliminary data.</text>
</comment>
<dbReference type="Pfam" id="PF22807">
    <property type="entry name" value="TrAA12"/>
    <property type="match status" value="1"/>
</dbReference>
<dbReference type="Pfam" id="PF00034">
    <property type="entry name" value="Cytochrom_C"/>
    <property type="match status" value="1"/>
</dbReference>